<reference evidence="4 5" key="1">
    <citation type="submission" date="2014-07" db="EMBL/GenBank/DDBJ databases">
        <title>Genome of Chryseobacterium piperi CTM.</title>
        <authorList>
            <person name="Pipes S.E."/>
            <person name="Stropko S.J."/>
            <person name="Newman J.D."/>
        </authorList>
    </citation>
    <scope>NUCLEOTIDE SEQUENCE [LARGE SCALE GENOMIC DNA]</scope>
    <source>
        <strain evidence="4 5">CTM</strain>
    </source>
</reference>
<feature type="chain" id="PRO_5001804645" description="Secretion system C-terminal sorting domain-containing protein" evidence="2">
    <location>
        <begin position="20"/>
        <end position="267"/>
    </location>
</feature>
<dbReference type="NCBIfam" id="TIGR04183">
    <property type="entry name" value="Por_Secre_tail"/>
    <property type="match status" value="1"/>
</dbReference>
<dbReference type="NCBIfam" id="NF038128">
    <property type="entry name" value="choice_anch_J"/>
    <property type="match status" value="1"/>
</dbReference>
<feature type="domain" description="Secretion system C-terminal sorting" evidence="3">
    <location>
        <begin position="213"/>
        <end position="265"/>
    </location>
</feature>
<evidence type="ECO:0000313" key="4">
    <source>
        <dbReference type="EMBL" id="KFF30189.1"/>
    </source>
</evidence>
<proteinExistence type="predicted"/>
<comment type="caution">
    <text evidence="4">The sequence shown here is derived from an EMBL/GenBank/DDBJ whole genome shotgun (WGS) entry which is preliminary data.</text>
</comment>
<evidence type="ECO:0000259" key="3">
    <source>
        <dbReference type="Pfam" id="PF18962"/>
    </source>
</evidence>
<dbReference type="OrthoDB" id="1273458at2"/>
<accession>A0A086BMM5</accession>
<dbReference type="RefSeq" id="WP_034681562.1">
    <property type="nucleotide sequence ID" value="NZ_CP023049.2"/>
</dbReference>
<protein>
    <recommendedName>
        <fullName evidence="3">Secretion system C-terminal sorting domain-containing protein</fullName>
    </recommendedName>
</protein>
<dbReference type="eggNOG" id="ENOG5033QJA">
    <property type="taxonomic scope" value="Bacteria"/>
</dbReference>
<dbReference type="KEGG" id="cpip:CJF12_07590"/>
<dbReference type="Pfam" id="PF18962">
    <property type="entry name" value="Por_Secre_tail"/>
    <property type="match status" value="1"/>
</dbReference>
<organism evidence="4 5">
    <name type="scientific">Chryseobacterium piperi</name>
    <dbReference type="NCBI Taxonomy" id="558152"/>
    <lineage>
        <taxon>Bacteria</taxon>
        <taxon>Pseudomonadati</taxon>
        <taxon>Bacteroidota</taxon>
        <taxon>Flavobacteriia</taxon>
        <taxon>Flavobacteriales</taxon>
        <taxon>Weeksellaceae</taxon>
        <taxon>Chryseobacterium group</taxon>
        <taxon>Chryseobacterium</taxon>
    </lineage>
</organism>
<dbReference type="AlphaFoldDB" id="A0A086BMM5"/>
<evidence type="ECO:0000313" key="5">
    <source>
        <dbReference type="Proteomes" id="UP000028709"/>
    </source>
</evidence>
<dbReference type="Proteomes" id="UP000028709">
    <property type="component" value="Unassembled WGS sequence"/>
</dbReference>
<name>A0A086BMM5_9FLAO</name>
<keyword evidence="1 2" id="KW-0732">Signal</keyword>
<dbReference type="InterPro" id="IPR026444">
    <property type="entry name" value="Secre_tail"/>
</dbReference>
<dbReference type="STRING" id="558152.IQ37_03260"/>
<evidence type="ECO:0000256" key="1">
    <source>
        <dbReference type="ARBA" id="ARBA00022729"/>
    </source>
</evidence>
<gene>
    <name evidence="4" type="ORF">IQ37_03260</name>
</gene>
<evidence type="ECO:0000256" key="2">
    <source>
        <dbReference type="SAM" id="SignalP"/>
    </source>
</evidence>
<keyword evidence="5" id="KW-1185">Reference proteome</keyword>
<feature type="signal peptide" evidence="2">
    <location>
        <begin position="1"/>
        <end position="19"/>
    </location>
</feature>
<dbReference type="Gene3D" id="2.60.120.200">
    <property type="match status" value="1"/>
</dbReference>
<sequence length="267" mass="28498">MNLKLLFGALLFSAITTNAQLATLNENFNGFTEGQGSTVFPQNQWTTIFPAAVGNPAPMMNIVASGSDKFVQSYSGANQNSPQYLISPQIVAPAGDKTLSFKARRNTGSAPGTVQVGLVSSPTDMSTFIPLGSATTLGSSTFQTYSFPVPASNSSYIVFKFVGVVAPHTVLEIDDVVYNVSSTLGVSNQVKSTDAIRFAVNAENTALDFISKKAPKNIQIYSASGQKVAEGKLNNQRFDISQLQTGIYYMGIESTEGTITQSKFIKK</sequence>
<dbReference type="EMBL" id="JPRJ01000002">
    <property type="protein sequence ID" value="KFF30189.1"/>
    <property type="molecule type" value="Genomic_DNA"/>
</dbReference>